<sequence>MTRGDECGAQPKGKAARQQLPRGRHLPRASKEDPKDNGRREEVLKTLEGREKEEQEQEEEEEGEVHSLITCPPDVLLAMTLRTHFPLEILTPHLLTRPSPASLPFNWRAGNEHIAPRPPEHPFPRAPSASHAPQYQFKTLWEKPHESVYGKTPA</sequence>
<protein>
    <submittedName>
        <fullName evidence="2">Uncharacterized protein</fullName>
    </submittedName>
</protein>
<dbReference type="EMBL" id="VSRR010011403">
    <property type="protein sequence ID" value="MPC53132.1"/>
    <property type="molecule type" value="Genomic_DNA"/>
</dbReference>
<feature type="compositionally biased region" description="Acidic residues" evidence="1">
    <location>
        <begin position="54"/>
        <end position="63"/>
    </location>
</feature>
<gene>
    <name evidence="2" type="ORF">E2C01_047017</name>
</gene>
<dbReference type="Proteomes" id="UP000324222">
    <property type="component" value="Unassembled WGS sequence"/>
</dbReference>
<evidence type="ECO:0000313" key="3">
    <source>
        <dbReference type="Proteomes" id="UP000324222"/>
    </source>
</evidence>
<feature type="compositionally biased region" description="Basic and acidic residues" evidence="1">
    <location>
        <begin position="29"/>
        <end position="53"/>
    </location>
</feature>
<organism evidence="2 3">
    <name type="scientific">Portunus trituberculatus</name>
    <name type="common">Swimming crab</name>
    <name type="synonym">Neptunus trituberculatus</name>
    <dbReference type="NCBI Taxonomy" id="210409"/>
    <lineage>
        <taxon>Eukaryota</taxon>
        <taxon>Metazoa</taxon>
        <taxon>Ecdysozoa</taxon>
        <taxon>Arthropoda</taxon>
        <taxon>Crustacea</taxon>
        <taxon>Multicrustacea</taxon>
        <taxon>Malacostraca</taxon>
        <taxon>Eumalacostraca</taxon>
        <taxon>Eucarida</taxon>
        <taxon>Decapoda</taxon>
        <taxon>Pleocyemata</taxon>
        <taxon>Brachyura</taxon>
        <taxon>Eubrachyura</taxon>
        <taxon>Portunoidea</taxon>
        <taxon>Portunidae</taxon>
        <taxon>Portuninae</taxon>
        <taxon>Portunus</taxon>
    </lineage>
</organism>
<evidence type="ECO:0000256" key="1">
    <source>
        <dbReference type="SAM" id="MobiDB-lite"/>
    </source>
</evidence>
<keyword evidence="3" id="KW-1185">Reference proteome</keyword>
<name>A0A5B7G2I1_PORTR</name>
<dbReference type="AlphaFoldDB" id="A0A5B7G2I1"/>
<accession>A0A5B7G2I1</accession>
<proteinExistence type="predicted"/>
<feature type="region of interest" description="Disordered" evidence="1">
    <location>
        <begin position="1"/>
        <end position="69"/>
    </location>
</feature>
<comment type="caution">
    <text evidence="2">The sequence shown here is derived from an EMBL/GenBank/DDBJ whole genome shotgun (WGS) entry which is preliminary data.</text>
</comment>
<evidence type="ECO:0000313" key="2">
    <source>
        <dbReference type="EMBL" id="MPC53132.1"/>
    </source>
</evidence>
<reference evidence="2 3" key="1">
    <citation type="submission" date="2019-05" db="EMBL/GenBank/DDBJ databases">
        <title>Another draft genome of Portunus trituberculatus and its Hox gene families provides insights of decapod evolution.</title>
        <authorList>
            <person name="Jeong J.-H."/>
            <person name="Song I."/>
            <person name="Kim S."/>
            <person name="Choi T."/>
            <person name="Kim D."/>
            <person name="Ryu S."/>
            <person name="Kim W."/>
        </authorList>
    </citation>
    <scope>NUCLEOTIDE SEQUENCE [LARGE SCALE GENOMIC DNA]</scope>
    <source>
        <tissue evidence="2">Muscle</tissue>
    </source>
</reference>